<dbReference type="InterPro" id="IPR021068">
    <property type="entry name" value="HTH_DNA-bd"/>
</dbReference>
<dbReference type="RefSeq" id="WP_146366714.1">
    <property type="nucleotide sequence ID" value="NZ_CP042264.1"/>
</dbReference>
<dbReference type="OrthoDB" id="8455637at2"/>
<geneLocation type="plasmid" evidence="3 4">
    <name>unnamed3</name>
</geneLocation>
<evidence type="ECO:0000256" key="1">
    <source>
        <dbReference type="SAM" id="MobiDB-lite"/>
    </source>
</evidence>
<keyword evidence="3" id="KW-0614">Plasmid</keyword>
<accession>A0A5B8J3L3</accession>
<dbReference type="KEGG" id="lit:FPZ52_16075"/>
<sequence length="363" mass="40298">MQEDNPEYAPRSIFDREQTEEDDLWFVPPPPDGDSAPTDLPWKAVQPSDDLLRPSGWARAQSALAMELAGAAMAYGALDERLRQAPEGWRMRIILMEVADLGWHLGDRIGADRLALYMATRLSGASDDAQALARAAWAVRRLEGRMELNRRTLAGFIGRERSEQTEHPDLIMRPTGDDFGSLAADWFAVFDDAPDLHPLTRSALAWHAWRRHALSGDEAELEGAVVAARLGAEDVRQRDGGLGFVPAAMSGSGAHRVSGGVRQRLSAWYTGIERACLRGLMECDRVAEWTERATKATSDLSGRTPPQLVEALARWPLVSAPMLEARTKASRAAVQRNMLLFEKRGLVREVTGQERFRYWSISA</sequence>
<dbReference type="Pfam" id="PF11972">
    <property type="entry name" value="HTH_13"/>
    <property type="match status" value="1"/>
</dbReference>
<evidence type="ECO:0000313" key="4">
    <source>
        <dbReference type="Proteomes" id="UP000318483"/>
    </source>
</evidence>
<organism evidence="3 4">
    <name type="scientific">Qingshengfaniella alkalisoli</name>
    <dbReference type="NCBI Taxonomy" id="2599296"/>
    <lineage>
        <taxon>Bacteria</taxon>
        <taxon>Pseudomonadati</taxon>
        <taxon>Pseudomonadota</taxon>
        <taxon>Alphaproteobacteria</taxon>
        <taxon>Rhodobacterales</taxon>
        <taxon>Paracoccaceae</taxon>
        <taxon>Qingshengfaniella</taxon>
    </lineage>
</organism>
<evidence type="ECO:0000259" key="2">
    <source>
        <dbReference type="Pfam" id="PF11972"/>
    </source>
</evidence>
<gene>
    <name evidence="3" type="ORF">FPZ52_16075</name>
</gene>
<evidence type="ECO:0000313" key="3">
    <source>
        <dbReference type="EMBL" id="QDY71298.1"/>
    </source>
</evidence>
<protein>
    <recommendedName>
        <fullName evidence="2">HTH DNA binding domain-containing protein</fullName>
    </recommendedName>
</protein>
<feature type="domain" description="HTH DNA binding" evidence="2">
    <location>
        <begin position="306"/>
        <end position="361"/>
    </location>
</feature>
<name>A0A5B8J3L3_9RHOB</name>
<keyword evidence="4" id="KW-1185">Reference proteome</keyword>
<dbReference type="AlphaFoldDB" id="A0A5B8J3L3"/>
<feature type="region of interest" description="Disordered" evidence="1">
    <location>
        <begin position="1"/>
        <end position="39"/>
    </location>
</feature>
<reference evidence="3 4" key="1">
    <citation type="submission" date="2019-07" db="EMBL/GenBank/DDBJ databases">
        <title>Litoreibacter alkalisoli sp. nov., isolated from saline-alkaline soil.</title>
        <authorList>
            <person name="Wang S."/>
            <person name="Xu L."/>
            <person name="Xing Y.-T."/>
            <person name="Sun J.-Q."/>
        </authorList>
    </citation>
    <scope>NUCLEOTIDE SEQUENCE [LARGE SCALE GENOMIC DNA]</scope>
    <source>
        <strain evidence="3 4">LN3S51</strain>
        <plasmid evidence="3 4">unnamed3</plasmid>
    </source>
</reference>
<dbReference type="EMBL" id="CP042264">
    <property type="protein sequence ID" value="QDY71298.1"/>
    <property type="molecule type" value="Genomic_DNA"/>
</dbReference>
<proteinExistence type="predicted"/>
<dbReference type="Proteomes" id="UP000318483">
    <property type="component" value="Plasmid unnamed3"/>
</dbReference>